<evidence type="ECO:0000313" key="7">
    <source>
        <dbReference type="Proteomes" id="UP000294576"/>
    </source>
</evidence>
<dbReference type="GO" id="GO:0003700">
    <property type="term" value="F:DNA-binding transcription factor activity"/>
    <property type="evidence" value="ECO:0007669"/>
    <property type="project" value="InterPro"/>
</dbReference>
<dbReference type="PANTHER" id="PTHR30537">
    <property type="entry name" value="HTH-TYPE TRANSCRIPTIONAL REGULATOR"/>
    <property type="match status" value="1"/>
</dbReference>
<comment type="similarity">
    <text evidence="1">Belongs to the LysR transcriptional regulatory family.</text>
</comment>
<dbReference type="Gene3D" id="3.40.190.290">
    <property type="match status" value="1"/>
</dbReference>
<dbReference type="CDD" id="cd08422">
    <property type="entry name" value="PBP2_CrgA_like"/>
    <property type="match status" value="1"/>
</dbReference>
<dbReference type="EMBL" id="SMBH01000008">
    <property type="protein sequence ID" value="TCU14842.1"/>
    <property type="molecule type" value="Genomic_DNA"/>
</dbReference>
<keyword evidence="2" id="KW-0805">Transcription regulation</keyword>
<keyword evidence="3 6" id="KW-0238">DNA-binding</keyword>
<dbReference type="Pfam" id="PF03466">
    <property type="entry name" value="LysR_substrate"/>
    <property type="match status" value="1"/>
</dbReference>
<gene>
    <name evidence="6" type="ORF">EV132_108212</name>
</gene>
<dbReference type="InterPro" id="IPR000847">
    <property type="entry name" value="LysR_HTH_N"/>
</dbReference>
<dbReference type="InterPro" id="IPR036388">
    <property type="entry name" value="WH-like_DNA-bd_sf"/>
</dbReference>
<dbReference type="Gene3D" id="1.10.10.10">
    <property type="entry name" value="Winged helix-like DNA-binding domain superfamily/Winged helix DNA-binding domain"/>
    <property type="match status" value="1"/>
</dbReference>
<dbReference type="SUPFAM" id="SSF46785">
    <property type="entry name" value="Winged helix' DNA-binding domain"/>
    <property type="match status" value="1"/>
</dbReference>
<comment type="caution">
    <text evidence="6">The sequence shown here is derived from an EMBL/GenBank/DDBJ whole genome shotgun (WGS) entry which is preliminary data.</text>
</comment>
<evidence type="ECO:0000259" key="5">
    <source>
        <dbReference type="PROSITE" id="PS50931"/>
    </source>
</evidence>
<evidence type="ECO:0000313" key="6">
    <source>
        <dbReference type="EMBL" id="TCU14842.1"/>
    </source>
</evidence>
<dbReference type="GO" id="GO:0006351">
    <property type="term" value="P:DNA-templated transcription"/>
    <property type="evidence" value="ECO:0007669"/>
    <property type="project" value="TreeGrafter"/>
</dbReference>
<accession>A0A4R3Q6E2</accession>
<proteinExistence type="inferred from homology"/>
<dbReference type="AlphaFoldDB" id="A0A4R3Q6E2"/>
<sequence>MRLFDRTTRKVSLTDAGLLYLDHARRIVEQLNEADQVVSSLDGAMSGRLAIGAPVGFGTTVLADYLIDFKRTHPGLLLDVSLTDSFVDVVAERLDVAIRMSGVVDDRLIARRLGVIERCLAATPAYLERQGRPQHPCELSGHDYILHSNVVGGERFRLMNSQGETCEIRMEPVFCSDNSALTGQAISAGLGIGLIHKVLLDPLVADGTLEHVLPDWRYEPQFVHAVYPSNRYVPIKVRAFVEGLSRHLQSLKIFSHEHK</sequence>
<dbReference type="SUPFAM" id="SSF53850">
    <property type="entry name" value="Periplasmic binding protein-like II"/>
    <property type="match status" value="1"/>
</dbReference>
<dbReference type="InterPro" id="IPR005119">
    <property type="entry name" value="LysR_subst-bd"/>
</dbReference>
<dbReference type="PANTHER" id="PTHR30537:SF5">
    <property type="entry name" value="HTH-TYPE TRANSCRIPTIONAL ACTIVATOR TTDR-RELATED"/>
    <property type="match status" value="1"/>
</dbReference>
<evidence type="ECO:0000256" key="3">
    <source>
        <dbReference type="ARBA" id="ARBA00023125"/>
    </source>
</evidence>
<dbReference type="GO" id="GO:0043565">
    <property type="term" value="F:sequence-specific DNA binding"/>
    <property type="evidence" value="ECO:0007669"/>
    <property type="project" value="TreeGrafter"/>
</dbReference>
<dbReference type="InterPro" id="IPR036390">
    <property type="entry name" value="WH_DNA-bd_sf"/>
</dbReference>
<keyword evidence="4" id="KW-0804">Transcription</keyword>
<feature type="domain" description="HTH lysR-type" evidence="5">
    <location>
        <begin position="1"/>
        <end position="14"/>
    </location>
</feature>
<protein>
    <submittedName>
        <fullName evidence="6">DNA-binding transcriptional LysR family regulator</fullName>
    </submittedName>
</protein>
<dbReference type="Proteomes" id="UP000294576">
    <property type="component" value="Unassembled WGS sequence"/>
</dbReference>
<reference evidence="6 7" key="1">
    <citation type="submission" date="2019-03" db="EMBL/GenBank/DDBJ databases">
        <title>Genomic Encyclopedia of Type Strains, Phase IV (KMG-V): Genome sequencing to study the core and pangenomes of soil and plant-associated prokaryotes.</title>
        <authorList>
            <person name="Whitman W."/>
        </authorList>
    </citation>
    <scope>NUCLEOTIDE SEQUENCE [LARGE SCALE GENOMIC DNA]</scope>
    <source>
        <strain evidence="6 7">Hc14</strain>
    </source>
</reference>
<evidence type="ECO:0000256" key="1">
    <source>
        <dbReference type="ARBA" id="ARBA00009437"/>
    </source>
</evidence>
<organism evidence="6 7">
    <name type="scientific">Rhizobium sullae</name>
    <name type="common">Rhizobium hedysari</name>
    <dbReference type="NCBI Taxonomy" id="50338"/>
    <lineage>
        <taxon>Bacteria</taxon>
        <taxon>Pseudomonadati</taxon>
        <taxon>Pseudomonadota</taxon>
        <taxon>Alphaproteobacteria</taxon>
        <taxon>Hyphomicrobiales</taxon>
        <taxon>Rhizobiaceae</taxon>
        <taxon>Rhizobium/Agrobacterium group</taxon>
        <taxon>Rhizobium</taxon>
    </lineage>
</organism>
<name>A0A4R3Q6E2_RHISU</name>
<evidence type="ECO:0000256" key="4">
    <source>
        <dbReference type="ARBA" id="ARBA00023163"/>
    </source>
</evidence>
<evidence type="ECO:0000256" key="2">
    <source>
        <dbReference type="ARBA" id="ARBA00023015"/>
    </source>
</evidence>
<dbReference type="InterPro" id="IPR058163">
    <property type="entry name" value="LysR-type_TF_proteobact-type"/>
</dbReference>
<dbReference type="PROSITE" id="PS50931">
    <property type="entry name" value="HTH_LYSR"/>
    <property type="match status" value="1"/>
</dbReference>